<evidence type="ECO:0000256" key="3">
    <source>
        <dbReference type="ARBA" id="ARBA00023163"/>
    </source>
</evidence>
<dbReference type="EMBL" id="QASN01000014">
    <property type="protein sequence ID" value="PTU74859.1"/>
    <property type="molecule type" value="Genomic_DNA"/>
</dbReference>
<dbReference type="Pfam" id="PF12852">
    <property type="entry name" value="Cupin_6"/>
    <property type="match status" value="1"/>
</dbReference>
<dbReference type="InterPro" id="IPR032783">
    <property type="entry name" value="AraC_lig"/>
</dbReference>
<dbReference type="SUPFAM" id="SSF46689">
    <property type="entry name" value="Homeodomain-like"/>
    <property type="match status" value="2"/>
</dbReference>
<evidence type="ECO:0000256" key="4">
    <source>
        <dbReference type="ARBA" id="ARBA00037345"/>
    </source>
</evidence>
<comment type="caution">
    <text evidence="6">The sequence shown here is derived from an EMBL/GenBank/DDBJ whole genome shotgun (WGS) entry which is preliminary data.</text>
</comment>
<comment type="function">
    <text evidence="4">Regulatory protein of the TOL plasmid xyl operons. XylS activates the xylXYZLTEGFJQKIH operon required for the degradation of toluene, m-xylene and p-xylene.</text>
</comment>
<evidence type="ECO:0000313" key="7">
    <source>
        <dbReference type="Proteomes" id="UP000244064"/>
    </source>
</evidence>
<feature type="domain" description="HTH araC/xylS-type" evidence="5">
    <location>
        <begin position="174"/>
        <end position="271"/>
    </location>
</feature>
<keyword evidence="3" id="KW-0804">Transcription</keyword>
<dbReference type="InterPro" id="IPR050204">
    <property type="entry name" value="AraC_XylS_family_regulators"/>
</dbReference>
<dbReference type="InterPro" id="IPR018060">
    <property type="entry name" value="HTH_AraC"/>
</dbReference>
<proteinExistence type="predicted"/>
<dbReference type="Gene3D" id="1.10.10.60">
    <property type="entry name" value="Homeodomain-like"/>
    <property type="match status" value="1"/>
</dbReference>
<dbReference type="AlphaFoldDB" id="A0A2T5PAV8"/>
<dbReference type="InterPro" id="IPR009057">
    <property type="entry name" value="Homeodomain-like_sf"/>
</dbReference>
<dbReference type="Proteomes" id="UP000244064">
    <property type="component" value="Unassembled WGS sequence"/>
</dbReference>
<dbReference type="GO" id="GO:0043565">
    <property type="term" value="F:sequence-specific DNA binding"/>
    <property type="evidence" value="ECO:0007669"/>
    <property type="project" value="InterPro"/>
</dbReference>
<evidence type="ECO:0000259" key="5">
    <source>
        <dbReference type="PROSITE" id="PS01124"/>
    </source>
</evidence>
<name>A0A2T5PAV8_9PSED</name>
<sequence>MDALSPLLARFNLRAGTFFRGPLCQRTDLYGSAEHGHLHLLHQGSLRLQIVGEPEQLVTAPALLLFVRPVAHRLQPLPQTSPQLACATLSFAGGNTHPLASSLPAWLVLQGKQLASLEPLFNLLAREASDPAPGSQAVLDRLFELLVIEWLRRQLEEQRLQVGLLAGLADPRLAQTLAGIHERPGHPWQLEEMAGCAHLSRARFAARFRQVLGCTPGDYLLGWRIGLVQKGLRAGRPLALLAAENGYESASALARAFRRRVGCSPRQWLAENP</sequence>
<reference evidence="6 7" key="1">
    <citation type="submission" date="2018-04" db="EMBL/GenBank/DDBJ databases">
        <title>Pseudomonas sp. nov., isolated from mangrove soil.</title>
        <authorList>
            <person name="Chen C."/>
        </authorList>
    </citation>
    <scope>NUCLEOTIDE SEQUENCE [LARGE SCALE GENOMIC DNA]</scope>
    <source>
        <strain evidence="6 7">TC-11</strain>
    </source>
</reference>
<gene>
    <name evidence="6" type="ORF">DBO85_08120</name>
</gene>
<protein>
    <submittedName>
        <fullName evidence="6">AraC family transcriptional regulator</fullName>
    </submittedName>
</protein>
<keyword evidence="2" id="KW-0238">DNA-binding</keyword>
<dbReference type="OrthoDB" id="9783876at2"/>
<organism evidence="6 7">
    <name type="scientific">Pseudomonas mangrovi</name>
    <dbReference type="NCBI Taxonomy" id="2161748"/>
    <lineage>
        <taxon>Bacteria</taxon>
        <taxon>Pseudomonadati</taxon>
        <taxon>Pseudomonadota</taxon>
        <taxon>Gammaproteobacteria</taxon>
        <taxon>Pseudomonadales</taxon>
        <taxon>Pseudomonadaceae</taxon>
        <taxon>Pseudomonas</taxon>
    </lineage>
</organism>
<dbReference type="RefSeq" id="WP_108106759.1">
    <property type="nucleotide sequence ID" value="NZ_QASN01000014.1"/>
</dbReference>
<keyword evidence="1" id="KW-0805">Transcription regulation</keyword>
<dbReference type="GO" id="GO:0003700">
    <property type="term" value="F:DNA-binding transcription factor activity"/>
    <property type="evidence" value="ECO:0007669"/>
    <property type="project" value="InterPro"/>
</dbReference>
<dbReference type="Pfam" id="PF12833">
    <property type="entry name" value="HTH_18"/>
    <property type="match status" value="1"/>
</dbReference>
<dbReference type="PROSITE" id="PS01124">
    <property type="entry name" value="HTH_ARAC_FAMILY_2"/>
    <property type="match status" value="1"/>
</dbReference>
<evidence type="ECO:0000256" key="2">
    <source>
        <dbReference type="ARBA" id="ARBA00023125"/>
    </source>
</evidence>
<accession>A0A2T5PAV8</accession>
<evidence type="ECO:0000256" key="1">
    <source>
        <dbReference type="ARBA" id="ARBA00023015"/>
    </source>
</evidence>
<dbReference type="PANTHER" id="PTHR46796">
    <property type="entry name" value="HTH-TYPE TRANSCRIPTIONAL ACTIVATOR RHAS-RELATED"/>
    <property type="match status" value="1"/>
</dbReference>
<dbReference type="PANTHER" id="PTHR46796:SF7">
    <property type="entry name" value="ARAC FAMILY TRANSCRIPTIONAL REGULATOR"/>
    <property type="match status" value="1"/>
</dbReference>
<keyword evidence="7" id="KW-1185">Reference proteome</keyword>
<evidence type="ECO:0000313" key="6">
    <source>
        <dbReference type="EMBL" id="PTU74859.1"/>
    </source>
</evidence>
<dbReference type="SMART" id="SM00342">
    <property type="entry name" value="HTH_ARAC"/>
    <property type="match status" value="1"/>
</dbReference>